<evidence type="ECO:0000313" key="16">
    <source>
        <dbReference type="Proteomes" id="UP000323567"/>
    </source>
</evidence>
<dbReference type="InterPro" id="IPR036942">
    <property type="entry name" value="Beta-barrel_TonB_sf"/>
</dbReference>
<dbReference type="InterPro" id="IPR012910">
    <property type="entry name" value="Plug_dom"/>
</dbReference>
<evidence type="ECO:0000256" key="1">
    <source>
        <dbReference type="ARBA" id="ARBA00004571"/>
    </source>
</evidence>
<evidence type="ECO:0000256" key="4">
    <source>
        <dbReference type="ARBA" id="ARBA00022692"/>
    </source>
</evidence>
<dbReference type="InterPro" id="IPR039426">
    <property type="entry name" value="TonB-dep_rcpt-like"/>
</dbReference>
<dbReference type="AlphaFoldDB" id="A0A5B3GDB2"/>
<feature type="domain" description="TonB-dependent receptor plug" evidence="14">
    <location>
        <begin position="66"/>
        <end position="160"/>
    </location>
</feature>
<evidence type="ECO:0000256" key="11">
    <source>
        <dbReference type="RuleBase" id="RU003357"/>
    </source>
</evidence>
<evidence type="ECO:0000256" key="2">
    <source>
        <dbReference type="ARBA" id="ARBA00022448"/>
    </source>
</evidence>
<gene>
    <name evidence="15" type="ORF">F2Y13_04935</name>
</gene>
<reference evidence="15 16" key="1">
    <citation type="journal article" date="2019" name="Nat. Med.">
        <title>A library of human gut bacterial isolates paired with longitudinal multiomics data enables mechanistic microbiome research.</title>
        <authorList>
            <person name="Poyet M."/>
            <person name="Groussin M."/>
            <person name="Gibbons S.M."/>
            <person name="Avila-Pacheco J."/>
            <person name="Jiang X."/>
            <person name="Kearney S.M."/>
            <person name="Perrotta A.R."/>
            <person name="Berdy B."/>
            <person name="Zhao S."/>
            <person name="Lieberman T.D."/>
            <person name="Swanson P.K."/>
            <person name="Smith M."/>
            <person name="Roesemann S."/>
            <person name="Alexander J.E."/>
            <person name="Rich S.A."/>
            <person name="Livny J."/>
            <person name="Vlamakis H."/>
            <person name="Clish C."/>
            <person name="Bullock K."/>
            <person name="Deik A."/>
            <person name="Scott J."/>
            <person name="Pierce K.A."/>
            <person name="Xavier R.J."/>
            <person name="Alm E.J."/>
        </authorList>
    </citation>
    <scope>NUCLEOTIDE SEQUENCE [LARGE SCALE GENOMIC DNA]</scope>
    <source>
        <strain evidence="15 16">BIOML-A2</strain>
    </source>
</reference>
<evidence type="ECO:0000256" key="5">
    <source>
        <dbReference type="ARBA" id="ARBA00022729"/>
    </source>
</evidence>
<comment type="similarity">
    <text evidence="10 11">Belongs to the TonB-dependent receptor family.</text>
</comment>
<dbReference type="PANTHER" id="PTHR30069:SF29">
    <property type="entry name" value="HEMOGLOBIN AND HEMOGLOBIN-HAPTOGLOBIN-BINDING PROTEIN 1-RELATED"/>
    <property type="match status" value="1"/>
</dbReference>
<dbReference type="Gene3D" id="2.170.130.10">
    <property type="entry name" value="TonB-dependent receptor, plug domain"/>
    <property type="match status" value="1"/>
</dbReference>
<comment type="subcellular location">
    <subcellularLocation>
        <location evidence="1 10">Cell outer membrane</location>
        <topology evidence="1 10">Multi-pass membrane protein</topology>
    </subcellularLocation>
</comment>
<keyword evidence="4 10" id="KW-0812">Transmembrane</keyword>
<dbReference type="Pfam" id="PF00593">
    <property type="entry name" value="TonB_dep_Rec_b-barrel"/>
    <property type="match status" value="1"/>
</dbReference>
<dbReference type="PROSITE" id="PS52016">
    <property type="entry name" value="TONB_DEPENDENT_REC_3"/>
    <property type="match status" value="1"/>
</dbReference>
<keyword evidence="2 10" id="KW-0813">Transport</keyword>
<keyword evidence="7 10" id="KW-0472">Membrane</keyword>
<dbReference type="Gene3D" id="2.40.170.20">
    <property type="entry name" value="TonB-dependent receptor, beta-barrel domain"/>
    <property type="match status" value="1"/>
</dbReference>
<accession>A0A5B3GDB2</accession>
<dbReference type="Pfam" id="PF07715">
    <property type="entry name" value="Plug"/>
    <property type="match status" value="1"/>
</dbReference>
<keyword evidence="8 15" id="KW-0675">Receptor</keyword>
<dbReference type="GO" id="GO:0044718">
    <property type="term" value="P:siderophore transmembrane transport"/>
    <property type="evidence" value="ECO:0007669"/>
    <property type="project" value="TreeGrafter"/>
</dbReference>
<dbReference type="EMBL" id="VVXK01000004">
    <property type="protein sequence ID" value="KAA2371286.1"/>
    <property type="molecule type" value="Genomic_DNA"/>
</dbReference>
<keyword evidence="6 11" id="KW-0798">TonB box</keyword>
<protein>
    <submittedName>
        <fullName evidence="15">TonB-dependent receptor</fullName>
    </submittedName>
</protein>
<organism evidence="15 16">
    <name type="scientific">Alistipes shahii</name>
    <dbReference type="NCBI Taxonomy" id="328814"/>
    <lineage>
        <taxon>Bacteria</taxon>
        <taxon>Pseudomonadati</taxon>
        <taxon>Bacteroidota</taxon>
        <taxon>Bacteroidia</taxon>
        <taxon>Bacteroidales</taxon>
        <taxon>Rikenellaceae</taxon>
        <taxon>Alistipes</taxon>
    </lineage>
</organism>
<dbReference type="InterPro" id="IPR037066">
    <property type="entry name" value="Plug_dom_sf"/>
</dbReference>
<evidence type="ECO:0000256" key="10">
    <source>
        <dbReference type="PROSITE-ProRule" id="PRU01360"/>
    </source>
</evidence>
<dbReference type="SUPFAM" id="SSF56935">
    <property type="entry name" value="Porins"/>
    <property type="match status" value="1"/>
</dbReference>
<comment type="caution">
    <text evidence="15">The sequence shown here is derived from an EMBL/GenBank/DDBJ whole genome shotgun (WGS) entry which is preliminary data.</text>
</comment>
<keyword evidence="9 10" id="KW-0998">Cell outer membrane</keyword>
<evidence type="ECO:0000256" key="7">
    <source>
        <dbReference type="ARBA" id="ARBA00023136"/>
    </source>
</evidence>
<dbReference type="InterPro" id="IPR000531">
    <property type="entry name" value="Beta-barrel_TonB"/>
</dbReference>
<evidence type="ECO:0000256" key="6">
    <source>
        <dbReference type="ARBA" id="ARBA00023077"/>
    </source>
</evidence>
<feature type="domain" description="TonB-dependent receptor-like beta-barrel" evidence="13">
    <location>
        <begin position="209"/>
        <end position="666"/>
    </location>
</feature>
<evidence type="ECO:0000259" key="13">
    <source>
        <dbReference type="Pfam" id="PF00593"/>
    </source>
</evidence>
<keyword evidence="3 10" id="KW-1134">Transmembrane beta strand</keyword>
<dbReference type="Proteomes" id="UP000323567">
    <property type="component" value="Unassembled WGS sequence"/>
</dbReference>
<dbReference type="RefSeq" id="WP_149887111.1">
    <property type="nucleotide sequence ID" value="NZ_DAWERE010000051.1"/>
</dbReference>
<feature type="signal peptide" evidence="12">
    <location>
        <begin position="1"/>
        <end position="25"/>
    </location>
</feature>
<dbReference type="PANTHER" id="PTHR30069">
    <property type="entry name" value="TONB-DEPENDENT OUTER MEMBRANE RECEPTOR"/>
    <property type="match status" value="1"/>
</dbReference>
<evidence type="ECO:0000256" key="9">
    <source>
        <dbReference type="ARBA" id="ARBA00023237"/>
    </source>
</evidence>
<name>A0A5B3GDB2_9BACT</name>
<dbReference type="GO" id="GO:0015344">
    <property type="term" value="F:siderophore uptake transmembrane transporter activity"/>
    <property type="evidence" value="ECO:0007669"/>
    <property type="project" value="TreeGrafter"/>
</dbReference>
<keyword evidence="5 12" id="KW-0732">Signal</keyword>
<evidence type="ECO:0000256" key="3">
    <source>
        <dbReference type="ARBA" id="ARBA00022452"/>
    </source>
</evidence>
<proteinExistence type="inferred from homology"/>
<sequence length="692" mass="79594">MKQFYLSILCLAFIAGGGISTAVQASDKADSTTNRRYVGKLDSIQKINEVIIVGTPVIPKYREVIPAQVLKEVDLQRLNSLSVADAIRYFAGVQLKDYGGVGGLKTVNIRSMGTNHMAVFYDGIQLGNAQNGQVDLGRFSLDDVEEISLYNGQKSDIFQSAKDFGASGTIYITTRRPRFEEGKRANFKATMKTGSFGLINPSMRYEYKISDAVSSSFSGEWTNATGRYKFRYRRRNTLGEIAYDTTAYRQNGDINATRMEAGLHGKMADGQWTVRAYTYNSERGIPGAIVNNVFRHGERLWDTNSFIQGTLTNRWSKKFRTLFNTKYAADYTHYENQDAKLIQTKNTYKQKEFYFSCANLYNIFEHWEVSLAYDFQWNTLDATFYMPTEGDGTFPFPTRYTHMAALATAFEWGRLKMQASVLGYFVHEKVERFEARPDKAVATPAFFGSFKVLKNHDLSVRAFYKRMFRMPTFNDLYYTDMGNAFLKPEYAEQFNVGLKYTRNFEKSPFMRMLDVSVDAYYNKITDKIIAYPKGQQFRWTMLNLGEVEIKGVDAVLNALFTLGKLEVTTKFQYTYQKAIDITDPADTYYRDQIPYIPWHSGSAILALFYKGWGLNYSFIYTGQRYNQQENIPRNHTQPWYTSDLSLQKTFKIRTRTLKATAEVNNLFGQDYDVVLNYPMPKTNFRFVVSVDL</sequence>
<evidence type="ECO:0000259" key="14">
    <source>
        <dbReference type="Pfam" id="PF07715"/>
    </source>
</evidence>
<evidence type="ECO:0000313" key="15">
    <source>
        <dbReference type="EMBL" id="KAA2371286.1"/>
    </source>
</evidence>
<feature type="chain" id="PRO_5023076052" evidence="12">
    <location>
        <begin position="26"/>
        <end position="692"/>
    </location>
</feature>
<evidence type="ECO:0000256" key="12">
    <source>
        <dbReference type="SAM" id="SignalP"/>
    </source>
</evidence>
<dbReference type="GO" id="GO:0009279">
    <property type="term" value="C:cell outer membrane"/>
    <property type="evidence" value="ECO:0007669"/>
    <property type="project" value="UniProtKB-SubCell"/>
</dbReference>
<evidence type="ECO:0000256" key="8">
    <source>
        <dbReference type="ARBA" id="ARBA00023170"/>
    </source>
</evidence>